<dbReference type="AlphaFoldDB" id="R0IN59"/>
<dbReference type="RefSeq" id="XP_008026204.1">
    <property type="nucleotide sequence ID" value="XM_008028013.1"/>
</dbReference>
<protein>
    <submittedName>
        <fullName evidence="1">Uncharacterized protein</fullName>
    </submittedName>
</protein>
<dbReference type="GeneID" id="19400864"/>
<name>R0IN59_EXST2</name>
<dbReference type="Proteomes" id="UP000016935">
    <property type="component" value="Unassembled WGS sequence"/>
</dbReference>
<proteinExistence type="predicted"/>
<evidence type="ECO:0000313" key="2">
    <source>
        <dbReference type="Proteomes" id="UP000016935"/>
    </source>
</evidence>
<gene>
    <name evidence="1" type="ORF">SETTUDRAFT_169317</name>
</gene>
<accession>R0IN59</accession>
<dbReference type="HOGENOM" id="CLU_2224829_0_0_1"/>
<reference evidence="1 2" key="2">
    <citation type="journal article" date="2013" name="PLoS Genet.">
        <title>Comparative genome structure, secondary metabolite, and effector coding capacity across Cochliobolus pathogens.</title>
        <authorList>
            <person name="Condon B.J."/>
            <person name="Leng Y."/>
            <person name="Wu D."/>
            <person name="Bushley K.E."/>
            <person name="Ohm R.A."/>
            <person name="Otillar R."/>
            <person name="Martin J."/>
            <person name="Schackwitz W."/>
            <person name="Grimwood J."/>
            <person name="MohdZainudin N."/>
            <person name="Xue C."/>
            <person name="Wang R."/>
            <person name="Manning V.A."/>
            <person name="Dhillon B."/>
            <person name="Tu Z.J."/>
            <person name="Steffenson B.J."/>
            <person name="Salamov A."/>
            <person name="Sun H."/>
            <person name="Lowry S."/>
            <person name="LaButti K."/>
            <person name="Han J."/>
            <person name="Copeland A."/>
            <person name="Lindquist E."/>
            <person name="Barry K."/>
            <person name="Schmutz J."/>
            <person name="Baker S.E."/>
            <person name="Ciuffetti L.M."/>
            <person name="Grigoriev I.V."/>
            <person name="Zhong S."/>
            <person name="Turgeon B.G."/>
        </authorList>
    </citation>
    <scope>NUCLEOTIDE SEQUENCE [LARGE SCALE GENOMIC DNA]</scope>
    <source>
        <strain evidence="2">28A</strain>
    </source>
</reference>
<evidence type="ECO:0000313" key="1">
    <source>
        <dbReference type="EMBL" id="EOA86211.1"/>
    </source>
</evidence>
<sequence>MHLSVQHATGGTELSTKSDRIGPILAFSVSSTLPGRGGREFYASLFGSSGRYHDRHLQANGRSRSVKGRGSSGHYVLTLVMQPSRTRDVANRLLKGNSAGPMLVQS</sequence>
<dbReference type="EMBL" id="KB908604">
    <property type="protein sequence ID" value="EOA86211.1"/>
    <property type="molecule type" value="Genomic_DNA"/>
</dbReference>
<organism evidence="1 2">
    <name type="scientific">Exserohilum turcicum (strain 28A)</name>
    <name type="common">Northern leaf blight fungus</name>
    <name type="synonym">Setosphaeria turcica</name>
    <dbReference type="NCBI Taxonomy" id="671987"/>
    <lineage>
        <taxon>Eukaryota</taxon>
        <taxon>Fungi</taxon>
        <taxon>Dikarya</taxon>
        <taxon>Ascomycota</taxon>
        <taxon>Pezizomycotina</taxon>
        <taxon>Dothideomycetes</taxon>
        <taxon>Pleosporomycetidae</taxon>
        <taxon>Pleosporales</taxon>
        <taxon>Pleosporineae</taxon>
        <taxon>Pleosporaceae</taxon>
        <taxon>Exserohilum</taxon>
    </lineage>
</organism>
<reference evidence="1 2" key="1">
    <citation type="journal article" date="2012" name="PLoS Pathog.">
        <title>Diverse lifestyles and strategies of plant pathogenesis encoded in the genomes of eighteen Dothideomycetes fungi.</title>
        <authorList>
            <person name="Ohm R.A."/>
            <person name="Feau N."/>
            <person name="Henrissat B."/>
            <person name="Schoch C.L."/>
            <person name="Horwitz B.A."/>
            <person name="Barry K.W."/>
            <person name="Condon B.J."/>
            <person name="Copeland A.C."/>
            <person name="Dhillon B."/>
            <person name="Glaser F."/>
            <person name="Hesse C.N."/>
            <person name="Kosti I."/>
            <person name="LaButti K."/>
            <person name="Lindquist E.A."/>
            <person name="Lucas S."/>
            <person name="Salamov A.A."/>
            <person name="Bradshaw R.E."/>
            <person name="Ciuffetti L."/>
            <person name="Hamelin R.C."/>
            <person name="Kema G.H.J."/>
            <person name="Lawrence C."/>
            <person name="Scott J.A."/>
            <person name="Spatafora J.W."/>
            <person name="Turgeon B.G."/>
            <person name="de Wit P.J.G.M."/>
            <person name="Zhong S."/>
            <person name="Goodwin S.B."/>
            <person name="Grigoriev I.V."/>
        </authorList>
    </citation>
    <scope>NUCLEOTIDE SEQUENCE [LARGE SCALE GENOMIC DNA]</scope>
    <source>
        <strain evidence="2">28A</strain>
    </source>
</reference>
<keyword evidence="2" id="KW-1185">Reference proteome</keyword>